<dbReference type="OrthoDB" id="6882680at2"/>
<dbReference type="FunFam" id="3.40.605.10:FF:000007">
    <property type="entry name" value="NAD/NADP-dependent betaine aldehyde dehydrogenase"/>
    <property type="match status" value="1"/>
</dbReference>
<evidence type="ECO:0000256" key="1">
    <source>
        <dbReference type="ARBA" id="ARBA00009986"/>
    </source>
</evidence>
<dbReference type="Pfam" id="PF00171">
    <property type="entry name" value="Aldedh"/>
    <property type="match status" value="1"/>
</dbReference>
<feature type="domain" description="Aldehyde dehydrogenase" evidence="3">
    <location>
        <begin position="12"/>
        <end position="470"/>
    </location>
</feature>
<dbReference type="PANTHER" id="PTHR11699">
    <property type="entry name" value="ALDEHYDE DEHYDROGENASE-RELATED"/>
    <property type="match status" value="1"/>
</dbReference>
<dbReference type="FunFam" id="3.40.309.10:FF:000009">
    <property type="entry name" value="Aldehyde dehydrogenase A"/>
    <property type="match status" value="1"/>
</dbReference>
<dbReference type="InterPro" id="IPR016161">
    <property type="entry name" value="Ald_DH/histidinol_DH"/>
</dbReference>
<dbReference type="GO" id="GO:0036243">
    <property type="term" value="F:succinate-semialdehyde dehydrogenase (NADP+) activity"/>
    <property type="evidence" value="ECO:0007669"/>
    <property type="project" value="UniProtKB-EC"/>
</dbReference>
<dbReference type="InterPro" id="IPR016160">
    <property type="entry name" value="Ald_DH_CS_CYS"/>
</dbReference>
<dbReference type="RefSeq" id="WP_047262746.1">
    <property type="nucleotide sequence ID" value="NZ_CP011542.1"/>
</dbReference>
<dbReference type="InterPro" id="IPR016163">
    <property type="entry name" value="Ald_DH_C"/>
</dbReference>
<accession>A0A0G3H6P4</accession>
<gene>
    <name evidence="4" type="ORF">CMUST_12380</name>
</gene>
<name>A0A0G3H6P4_9CORY</name>
<dbReference type="InterPro" id="IPR015590">
    <property type="entry name" value="Aldehyde_DH_dom"/>
</dbReference>
<dbReference type="Proteomes" id="UP000035199">
    <property type="component" value="Chromosome"/>
</dbReference>
<dbReference type="STRING" id="571915.CMUST_12380"/>
<evidence type="ECO:0000256" key="2">
    <source>
        <dbReference type="ARBA" id="ARBA00023002"/>
    </source>
</evidence>
<dbReference type="KEGG" id="cmv:CMUST_12380"/>
<sequence>MKTQLYIGGEFVDASDGGVTPIVSPVTGDVIAEVAVPTSADLDRAVSVAREAQAQWRQVGVWQRAAVCRKVGELIDARRDELAKLLTLEQGKPITESYADVDETAELFRLHAEDAVRLHGETLPANDPHKRMWTFYQPVGTWAIVIPWNFPVLMFSEFAAPGLATGNALVVKPPTHTSLTLLTLVDVLNEAGVPPGLINILPGEGDFGAQLVSHTGIDAIGFIGSSATAEKIVQTAGLKRAIIEASGNGPVVVLDDADLDAAAKAVVQGAYYNAGQVCCATGRVLVHQAVHEDFVAAVKAAATEAVLGDPFDEKTTLGPMNNQRTAEKVDRHLEEAKERGFDIVVGGNRSADYPTDLYYEFTVVDNVAPDSLLSVEETFGPVVPIIVGADDDELLRLANDDALGLQGAVFTKDMTRAYRFVENMRTGQVIVNDSNGFWDINMPFGGVGGTRTGWGRIGGKHTLLDMSDLRTGVIHLD</sequence>
<reference evidence="4 5" key="1">
    <citation type="journal article" date="2015" name="Genome Announc.">
        <title>Complete Genome Sequence of the Type Strain Corynebacterium mustelae DSM 45274, Isolated from Various Tissues of a Male Ferret with Lethal Sepsis.</title>
        <authorList>
            <person name="Ruckert C."/>
            <person name="Eimer J."/>
            <person name="Winkler A."/>
            <person name="Tauch A."/>
        </authorList>
    </citation>
    <scope>NUCLEOTIDE SEQUENCE [LARGE SCALE GENOMIC DNA]</scope>
    <source>
        <strain evidence="4 5">DSM 45274</strain>
    </source>
</reference>
<dbReference type="EC" id="1.2.1.79" evidence="4"/>
<evidence type="ECO:0000259" key="3">
    <source>
        <dbReference type="Pfam" id="PF00171"/>
    </source>
</evidence>
<proteinExistence type="inferred from homology"/>
<dbReference type="EMBL" id="CP011542">
    <property type="protein sequence ID" value="AKK06782.1"/>
    <property type="molecule type" value="Genomic_DNA"/>
</dbReference>
<dbReference type="InterPro" id="IPR016162">
    <property type="entry name" value="Ald_DH_N"/>
</dbReference>
<keyword evidence="5" id="KW-1185">Reference proteome</keyword>
<reference evidence="5" key="2">
    <citation type="submission" date="2015-05" db="EMBL/GenBank/DDBJ databases">
        <title>Complete genome sequence of Corynebacterium mustelae DSM 45274, isolated from various tissues of a male ferret with lethal sepsis.</title>
        <authorList>
            <person name="Ruckert C."/>
            <person name="Albersmeier A."/>
            <person name="Winkler A."/>
            <person name="Tauch A."/>
        </authorList>
    </citation>
    <scope>NUCLEOTIDE SEQUENCE [LARGE SCALE GENOMIC DNA]</scope>
    <source>
        <strain evidence="5">DSM 45274</strain>
    </source>
</reference>
<keyword evidence="2 4" id="KW-0560">Oxidoreductase</keyword>
<comment type="similarity">
    <text evidence="1">Belongs to the aldehyde dehydrogenase family.</text>
</comment>
<dbReference type="PROSITE" id="PS00070">
    <property type="entry name" value="ALDEHYDE_DEHYDR_CYS"/>
    <property type="match status" value="1"/>
</dbReference>
<dbReference type="AlphaFoldDB" id="A0A0G3H6P4"/>
<dbReference type="Gene3D" id="3.40.605.10">
    <property type="entry name" value="Aldehyde Dehydrogenase, Chain A, domain 1"/>
    <property type="match status" value="1"/>
</dbReference>
<protein>
    <submittedName>
        <fullName evidence="4">NAD-dependent aldehyde dehydrogenase</fullName>
        <ecNumber evidence="4">1.2.1.79</ecNumber>
    </submittedName>
</protein>
<dbReference type="SUPFAM" id="SSF53720">
    <property type="entry name" value="ALDH-like"/>
    <property type="match status" value="1"/>
</dbReference>
<dbReference type="CDD" id="cd07078">
    <property type="entry name" value="ALDH"/>
    <property type="match status" value="1"/>
</dbReference>
<evidence type="ECO:0000313" key="4">
    <source>
        <dbReference type="EMBL" id="AKK06782.1"/>
    </source>
</evidence>
<dbReference type="Gene3D" id="3.40.309.10">
    <property type="entry name" value="Aldehyde Dehydrogenase, Chain A, domain 2"/>
    <property type="match status" value="1"/>
</dbReference>
<dbReference type="PATRIC" id="fig|571915.4.peg.2641"/>
<evidence type="ECO:0000313" key="5">
    <source>
        <dbReference type="Proteomes" id="UP000035199"/>
    </source>
</evidence>
<organism evidence="4 5">
    <name type="scientific">Corynebacterium mustelae</name>
    <dbReference type="NCBI Taxonomy" id="571915"/>
    <lineage>
        <taxon>Bacteria</taxon>
        <taxon>Bacillati</taxon>
        <taxon>Actinomycetota</taxon>
        <taxon>Actinomycetes</taxon>
        <taxon>Mycobacteriales</taxon>
        <taxon>Corynebacteriaceae</taxon>
        <taxon>Corynebacterium</taxon>
    </lineage>
</organism>